<protein>
    <submittedName>
        <fullName evidence="1">Amino acid kinase family</fullName>
    </submittedName>
</protein>
<dbReference type="AlphaFoldDB" id="A0A1H8TI60"/>
<gene>
    <name evidence="1" type="ORF">SAMN04487948_10738</name>
</gene>
<keyword evidence="2" id="KW-1185">Reference proteome</keyword>
<organism evidence="1 2">
    <name type="scientific">Halogranum amylolyticum</name>
    <dbReference type="NCBI Taxonomy" id="660520"/>
    <lineage>
        <taxon>Archaea</taxon>
        <taxon>Methanobacteriati</taxon>
        <taxon>Methanobacteriota</taxon>
        <taxon>Stenosarchaea group</taxon>
        <taxon>Halobacteria</taxon>
        <taxon>Halobacteriales</taxon>
        <taxon>Haloferacaceae</taxon>
    </lineage>
</organism>
<dbReference type="SUPFAM" id="SSF53633">
    <property type="entry name" value="Carbamate kinase-like"/>
    <property type="match status" value="1"/>
</dbReference>
<dbReference type="InterPro" id="IPR036393">
    <property type="entry name" value="AceGlu_kinase-like_sf"/>
</dbReference>
<evidence type="ECO:0000313" key="1">
    <source>
        <dbReference type="EMBL" id="SEO90198.1"/>
    </source>
</evidence>
<dbReference type="EMBL" id="FODV01000007">
    <property type="protein sequence ID" value="SEO90198.1"/>
    <property type="molecule type" value="Genomic_DNA"/>
</dbReference>
<sequence length="157" mass="16708">MPTLDSEHLREYATVIPTLAQEHGVCVVTGGGSPSREFIDSELSGRTKSNLKLGIGVTRLNARFLVAATGDDAVLTPSKDYEAAGRALRCGDIVVMGGIAPDQITDAVSALLAEYINAGFLICATNVPWSESVALRRVKEKALPFRAGRMSSGFLRD</sequence>
<keyword evidence="1" id="KW-0418">Kinase</keyword>
<dbReference type="GO" id="GO:0016301">
    <property type="term" value="F:kinase activity"/>
    <property type="evidence" value="ECO:0007669"/>
    <property type="project" value="UniProtKB-KW"/>
</dbReference>
<dbReference type="OrthoDB" id="372251at2157"/>
<name>A0A1H8TI60_9EURY</name>
<dbReference type="RefSeq" id="WP_089825156.1">
    <property type="nucleotide sequence ID" value="NZ_FODV01000007.1"/>
</dbReference>
<dbReference type="Gene3D" id="3.40.1160.10">
    <property type="entry name" value="Acetylglutamate kinase-like"/>
    <property type="match status" value="1"/>
</dbReference>
<evidence type="ECO:0000313" key="2">
    <source>
        <dbReference type="Proteomes" id="UP000199126"/>
    </source>
</evidence>
<proteinExistence type="predicted"/>
<keyword evidence="1" id="KW-0808">Transferase</keyword>
<dbReference type="Proteomes" id="UP000199126">
    <property type="component" value="Unassembled WGS sequence"/>
</dbReference>
<accession>A0A1H8TI60</accession>
<reference evidence="2" key="1">
    <citation type="submission" date="2016-10" db="EMBL/GenBank/DDBJ databases">
        <authorList>
            <person name="Varghese N."/>
            <person name="Submissions S."/>
        </authorList>
    </citation>
    <scope>NUCLEOTIDE SEQUENCE [LARGE SCALE GENOMIC DNA]</scope>
    <source>
        <strain evidence="2">CGMCC 1.10121</strain>
    </source>
</reference>